<evidence type="ECO:0000256" key="2">
    <source>
        <dbReference type="ARBA" id="ARBA00023002"/>
    </source>
</evidence>
<keyword evidence="4" id="KW-1185">Reference proteome</keyword>
<dbReference type="CDD" id="cd05233">
    <property type="entry name" value="SDR_c"/>
    <property type="match status" value="1"/>
</dbReference>
<dbReference type="GO" id="GO:0030497">
    <property type="term" value="P:fatty acid elongation"/>
    <property type="evidence" value="ECO:0007669"/>
    <property type="project" value="TreeGrafter"/>
</dbReference>
<dbReference type="AlphaFoldDB" id="I4EVY0"/>
<dbReference type="PRINTS" id="PR00080">
    <property type="entry name" value="SDRFAMILY"/>
</dbReference>
<organism evidence="3 4">
    <name type="scientific">Modestobacter italicus (strain DSM 44449 / CECT 9708 / BC 501)</name>
    <dbReference type="NCBI Taxonomy" id="2732864"/>
    <lineage>
        <taxon>Bacteria</taxon>
        <taxon>Bacillati</taxon>
        <taxon>Actinomycetota</taxon>
        <taxon>Actinomycetes</taxon>
        <taxon>Geodermatophilales</taxon>
        <taxon>Geodermatophilaceae</taxon>
        <taxon>Modestobacter</taxon>
    </lineage>
</organism>
<dbReference type="OMA" id="RWINGAH"/>
<gene>
    <name evidence="3" type="ordered locus">MODMU_2108</name>
</gene>
<evidence type="ECO:0000313" key="3">
    <source>
        <dbReference type="EMBL" id="CCH87543.1"/>
    </source>
</evidence>
<dbReference type="InterPro" id="IPR020904">
    <property type="entry name" value="Sc_DH/Rdtase_CS"/>
</dbReference>
<dbReference type="PANTHER" id="PTHR42760">
    <property type="entry name" value="SHORT-CHAIN DEHYDROGENASES/REDUCTASES FAMILY MEMBER"/>
    <property type="match status" value="1"/>
</dbReference>
<name>I4EVY0_MODI5</name>
<keyword evidence="2 3" id="KW-0560">Oxidoreductase</keyword>
<evidence type="ECO:0000313" key="4">
    <source>
        <dbReference type="Proteomes" id="UP000006461"/>
    </source>
</evidence>
<dbReference type="PANTHER" id="PTHR42760:SF40">
    <property type="entry name" value="3-OXOACYL-[ACYL-CARRIER-PROTEIN] REDUCTASE, CHLOROPLASTIC"/>
    <property type="match status" value="1"/>
</dbReference>
<dbReference type="PRINTS" id="PR00081">
    <property type="entry name" value="GDHRDH"/>
</dbReference>
<dbReference type="HOGENOM" id="CLU_010194_1_3_11"/>
<dbReference type="InterPro" id="IPR002347">
    <property type="entry name" value="SDR_fam"/>
</dbReference>
<comment type="similarity">
    <text evidence="1">Belongs to the short-chain dehydrogenases/reductases (SDR) family.</text>
</comment>
<sequence length="247" mass="24499">MPPLTLVTGGSRGIGAATVRALADRGHDVVVGHRTGAAEAAAVVADAEARGVRAVAVRADVTDPDEVDALFAAAGELGVVTGLVANAGVTAHLGDLADTPVDVVRQVLDVNLLGVVLCARRAAQLMSRRRGGAGGSIVAVSSSAATLGSAHEYVHYAAAKAGVDALVVGLAKELADDGVRVNAVAPGLVRTGIHAGAGDAGRLDRVTGRVPMGRPGEPEEIAPAIAWLLGPEAAYCTGAVLRVAGGL</sequence>
<dbReference type="PATRIC" id="fig|477641.3.peg.2000"/>
<dbReference type="STRING" id="477641.MODMU_2108"/>
<dbReference type="Gene3D" id="3.40.50.720">
    <property type="entry name" value="NAD(P)-binding Rossmann-like Domain"/>
    <property type="match status" value="1"/>
</dbReference>
<dbReference type="Proteomes" id="UP000006461">
    <property type="component" value="Chromosome"/>
</dbReference>
<dbReference type="eggNOG" id="COG1028">
    <property type="taxonomic scope" value="Bacteria"/>
</dbReference>
<accession>I4EVY0</accession>
<dbReference type="Pfam" id="PF13561">
    <property type="entry name" value="adh_short_C2"/>
    <property type="match status" value="1"/>
</dbReference>
<dbReference type="SUPFAM" id="SSF51735">
    <property type="entry name" value="NAD(P)-binding Rossmann-fold domains"/>
    <property type="match status" value="1"/>
</dbReference>
<dbReference type="KEGG" id="mmar:MODMU_2108"/>
<dbReference type="FunFam" id="3.40.50.720:FF:000173">
    <property type="entry name" value="3-oxoacyl-[acyl-carrier protein] reductase"/>
    <property type="match status" value="1"/>
</dbReference>
<dbReference type="EMBL" id="FO203431">
    <property type="protein sequence ID" value="CCH87543.1"/>
    <property type="molecule type" value="Genomic_DNA"/>
</dbReference>
<protein>
    <submittedName>
        <fullName evidence="3">Short-chain dehydrogenase/reductase SDR</fullName>
        <ecNumber evidence="3">1.-.-.-</ecNumber>
    </submittedName>
</protein>
<evidence type="ECO:0000256" key="1">
    <source>
        <dbReference type="ARBA" id="ARBA00006484"/>
    </source>
</evidence>
<proteinExistence type="inferred from homology"/>
<reference evidence="3 4" key="1">
    <citation type="journal article" date="2012" name="J. Bacteriol.">
        <title>Genome Sequence of Radiation-Resistant Modestobacter marinus Strain BC501, a Representative Actinobacterium That Thrives on Calcareous Stone Surfaces.</title>
        <authorList>
            <person name="Normand P."/>
            <person name="Gury J."/>
            <person name="Pujic P."/>
            <person name="Chouaia B."/>
            <person name="Crotti E."/>
            <person name="Brusetti L."/>
            <person name="Daffonchio D."/>
            <person name="Vacherie B."/>
            <person name="Barbe V."/>
            <person name="Medigue C."/>
            <person name="Calteau A."/>
            <person name="Ghodhbane-Gtari F."/>
            <person name="Essoussi I."/>
            <person name="Nouioui I."/>
            <person name="Abbassi-Ghozzi I."/>
            <person name="Gtari M."/>
        </authorList>
    </citation>
    <scope>NUCLEOTIDE SEQUENCE [LARGE SCALE GENOMIC DNA]</scope>
    <source>
        <strain evidence="4">BC 501</strain>
    </source>
</reference>
<dbReference type="InterPro" id="IPR036291">
    <property type="entry name" value="NAD(P)-bd_dom_sf"/>
</dbReference>
<dbReference type="EC" id="1.-.-.-" evidence="3"/>
<dbReference type="OrthoDB" id="20590at2"/>
<dbReference type="GO" id="GO:0016616">
    <property type="term" value="F:oxidoreductase activity, acting on the CH-OH group of donors, NAD or NADP as acceptor"/>
    <property type="evidence" value="ECO:0007669"/>
    <property type="project" value="TreeGrafter"/>
</dbReference>
<dbReference type="PROSITE" id="PS00061">
    <property type="entry name" value="ADH_SHORT"/>
    <property type="match status" value="1"/>
</dbReference>